<proteinExistence type="predicted"/>
<dbReference type="RefSeq" id="WP_042580190.1">
    <property type="nucleotide sequence ID" value="NZ_JXQQ01000043.1"/>
</dbReference>
<keyword evidence="1" id="KW-1133">Transmembrane helix</keyword>
<reference evidence="2 3" key="1">
    <citation type="submission" date="2014-12" db="EMBL/GenBank/DDBJ databases">
        <title>16Stimator: statistical estimation of ribosomal gene copy numbers from draft genome assemblies.</title>
        <authorList>
            <person name="Perisin M.A."/>
            <person name="Vetter M."/>
            <person name="Gilbert J.A."/>
            <person name="Bergelson J."/>
        </authorList>
    </citation>
    <scope>NUCLEOTIDE SEQUENCE [LARGE SCALE GENOMIC DNA]</scope>
    <source>
        <strain evidence="2 3">MEDvA23</strain>
    </source>
</reference>
<feature type="transmembrane region" description="Helical" evidence="1">
    <location>
        <begin position="20"/>
        <end position="40"/>
    </location>
</feature>
<keyword evidence="1" id="KW-0472">Membrane</keyword>
<evidence type="ECO:0008006" key="4">
    <source>
        <dbReference type="Google" id="ProtNLM"/>
    </source>
</evidence>
<evidence type="ECO:0000313" key="3">
    <source>
        <dbReference type="Proteomes" id="UP000032067"/>
    </source>
</evidence>
<comment type="caution">
    <text evidence="2">The sequence shown here is derived from an EMBL/GenBank/DDBJ whole genome shotgun (WGS) entry which is preliminary data.</text>
</comment>
<evidence type="ECO:0000313" key="2">
    <source>
        <dbReference type="EMBL" id="KIQ30055.1"/>
    </source>
</evidence>
<gene>
    <name evidence="2" type="ORF">RT97_18090</name>
</gene>
<name>A0A0D0ML48_VARPD</name>
<evidence type="ECO:0000256" key="1">
    <source>
        <dbReference type="SAM" id="Phobius"/>
    </source>
</evidence>
<dbReference type="Proteomes" id="UP000032067">
    <property type="component" value="Unassembled WGS sequence"/>
</dbReference>
<feature type="transmembrane region" description="Helical" evidence="1">
    <location>
        <begin position="47"/>
        <end position="67"/>
    </location>
</feature>
<organism evidence="2 3">
    <name type="scientific">Variovorax paradoxus</name>
    <dbReference type="NCBI Taxonomy" id="34073"/>
    <lineage>
        <taxon>Bacteria</taxon>
        <taxon>Pseudomonadati</taxon>
        <taxon>Pseudomonadota</taxon>
        <taxon>Betaproteobacteria</taxon>
        <taxon>Burkholderiales</taxon>
        <taxon>Comamonadaceae</taxon>
        <taxon>Variovorax</taxon>
    </lineage>
</organism>
<accession>A0A0D0ML48</accession>
<feature type="transmembrane region" description="Helical" evidence="1">
    <location>
        <begin position="95"/>
        <end position="115"/>
    </location>
</feature>
<keyword evidence="1" id="KW-0812">Transmembrane</keyword>
<protein>
    <recommendedName>
        <fullName evidence="4">Transmembrane protein</fullName>
    </recommendedName>
</protein>
<dbReference type="EMBL" id="JXQQ01000043">
    <property type="protein sequence ID" value="KIQ30055.1"/>
    <property type="molecule type" value="Genomic_DNA"/>
</dbReference>
<dbReference type="AlphaFoldDB" id="A0A0D0ML48"/>
<sequence>MEYLVVFLSLLLYFWQRHGLFIFVPLVYSIGYLLLGWIGVKTRILRLGLTLLCVPILFWSFLFRRSFFMAEDASEFWAMAVSLWHEVLTASPTNPWIICTTLSMAAGSILCSMGISKKRRTKQRQSAAS</sequence>